<feature type="domain" description="Thioredoxin" evidence="10">
    <location>
        <begin position="6"/>
        <end position="155"/>
    </location>
</feature>
<dbReference type="Pfam" id="PF00578">
    <property type="entry name" value="AhpC-TSA"/>
    <property type="match status" value="1"/>
</dbReference>
<reference evidence="11 12" key="1">
    <citation type="submission" date="2016-06" db="EMBL/GenBank/DDBJ databases">
        <title>Evolution of pathogenesis and genome organization in the Tremellales.</title>
        <authorList>
            <person name="Cuomo C."/>
            <person name="Litvintseva A."/>
            <person name="Heitman J."/>
            <person name="Chen Y."/>
            <person name="Sun S."/>
            <person name="Springer D."/>
            <person name="Dromer F."/>
            <person name="Young S."/>
            <person name="Zeng Q."/>
            <person name="Chapman S."/>
            <person name="Gujja S."/>
            <person name="Saif S."/>
            <person name="Birren B."/>
        </authorList>
    </citation>
    <scope>NUCLEOTIDE SEQUENCE [LARGE SCALE GENOMIC DNA]</scope>
    <source>
        <strain evidence="11 12">ATCC 28783</strain>
    </source>
</reference>
<keyword evidence="5" id="KW-1015">Disulfide bond</keyword>
<keyword evidence="2" id="KW-0575">Peroxidase</keyword>
<dbReference type="PANTHER" id="PTHR42801">
    <property type="entry name" value="THIOREDOXIN-DEPENDENT PEROXIDE REDUCTASE"/>
    <property type="match status" value="1"/>
</dbReference>
<proteinExistence type="inferred from homology"/>
<dbReference type="InterPro" id="IPR013766">
    <property type="entry name" value="Thioredoxin_domain"/>
</dbReference>
<dbReference type="STRING" id="5217.A0A4Q1BSP9"/>
<evidence type="ECO:0000256" key="3">
    <source>
        <dbReference type="ARBA" id="ARBA00022862"/>
    </source>
</evidence>
<evidence type="ECO:0000256" key="9">
    <source>
        <dbReference type="ARBA" id="ARBA00049091"/>
    </source>
</evidence>
<protein>
    <recommendedName>
        <fullName evidence="1">thioredoxin-dependent peroxiredoxin</fullName>
        <ecNumber evidence="1">1.11.1.24</ecNumber>
    </recommendedName>
    <alternativeName>
        <fullName evidence="7">Thioredoxin peroxidase</fullName>
    </alternativeName>
</protein>
<evidence type="ECO:0000256" key="7">
    <source>
        <dbReference type="ARBA" id="ARBA00032824"/>
    </source>
</evidence>
<evidence type="ECO:0000256" key="6">
    <source>
        <dbReference type="ARBA" id="ARBA00023284"/>
    </source>
</evidence>
<keyword evidence="12" id="KW-1185">Reference proteome</keyword>
<dbReference type="PROSITE" id="PS51352">
    <property type="entry name" value="THIOREDOXIN_2"/>
    <property type="match status" value="1"/>
</dbReference>
<dbReference type="InterPro" id="IPR050924">
    <property type="entry name" value="Peroxiredoxin_BCP/PrxQ"/>
</dbReference>
<dbReference type="EMBL" id="SDIL01000012">
    <property type="protein sequence ID" value="RXK41059.1"/>
    <property type="molecule type" value="Genomic_DNA"/>
</dbReference>
<comment type="caution">
    <text evidence="11">The sequence shown here is derived from an EMBL/GenBank/DDBJ whole genome shotgun (WGS) entry which is preliminary data.</text>
</comment>
<dbReference type="SUPFAM" id="SSF52833">
    <property type="entry name" value="Thioredoxin-like"/>
    <property type="match status" value="1"/>
</dbReference>
<dbReference type="GO" id="GO:0034599">
    <property type="term" value="P:cellular response to oxidative stress"/>
    <property type="evidence" value="ECO:0007669"/>
    <property type="project" value="TreeGrafter"/>
</dbReference>
<dbReference type="GO" id="GO:0045454">
    <property type="term" value="P:cell redox homeostasis"/>
    <property type="evidence" value="ECO:0007669"/>
    <property type="project" value="TreeGrafter"/>
</dbReference>
<evidence type="ECO:0000256" key="5">
    <source>
        <dbReference type="ARBA" id="ARBA00023157"/>
    </source>
</evidence>
<keyword evidence="3" id="KW-0049">Antioxidant</keyword>
<comment type="catalytic activity">
    <reaction evidence="9">
        <text>a hydroperoxide + [thioredoxin]-dithiol = an alcohol + [thioredoxin]-disulfide + H2O</text>
        <dbReference type="Rhea" id="RHEA:62620"/>
        <dbReference type="Rhea" id="RHEA-COMP:10698"/>
        <dbReference type="Rhea" id="RHEA-COMP:10700"/>
        <dbReference type="ChEBI" id="CHEBI:15377"/>
        <dbReference type="ChEBI" id="CHEBI:29950"/>
        <dbReference type="ChEBI" id="CHEBI:30879"/>
        <dbReference type="ChEBI" id="CHEBI:35924"/>
        <dbReference type="ChEBI" id="CHEBI:50058"/>
        <dbReference type="EC" id="1.11.1.24"/>
    </reaction>
</comment>
<dbReference type="OrthoDB" id="338622at2759"/>
<accession>A0A4Q1BSP9</accession>
<dbReference type="EC" id="1.11.1.24" evidence="1"/>
<comment type="similarity">
    <text evidence="8">Belongs to the peroxiredoxin family. BCP/PrxQ subfamily.</text>
</comment>
<dbReference type="VEuPathDB" id="FungiDB:TREMEDRAFT_65525"/>
<organism evidence="11 12">
    <name type="scientific">Tremella mesenterica</name>
    <name type="common">Jelly fungus</name>
    <dbReference type="NCBI Taxonomy" id="5217"/>
    <lineage>
        <taxon>Eukaryota</taxon>
        <taxon>Fungi</taxon>
        <taxon>Dikarya</taxon>
        <taxon>Basidiomycota</taxon>
        <taxon>Agaricomycotina</taxon>
        <taxon>Tremellomycetes</taxon>
        <taxon>Tremellales</taxon>
        <taxon>Tremellaceae</taxon>
        <taxon>Tremella</taxon>
    </lineage>
</organism>
<dbReference type="InterPro" id="IPR036249">
    <property type="entry name" value="Thioredoxin-like_sf"/>
</dbReference>
<dbReference type="GO" id="GO:0005737">
    <property type="term" value="C:cytoplasm"/>
    <property type="evidence" value="ECO:0007669"/>
    <property type="project" value="TreeGrafter"/>
</dbReference>
<dbReference type="InParanoid" id="A0A4Q1BSP9"/>
<dbReference type="AlphaFoldDB" id="A0A4Q1BSP9"/>
<dbReference type="GO" id="GO:0008379">
    <property type="term" value="F:thioredoxin peroxidase activity"/>
    <property type="evidence" value="ECO:0007669"/>
    <property type="project" value="TreeGrafter"/>
</dbReference>
<dbReference type="Proteomes" id="UP000289152">
    <property type="component" value="Unassembled WGS sequence"/>
</dbReference>
<name>A0A4Q1BSP9_TREME</name>
<evidence type="ECO:0000313" key="11">
    <source>
        <dbReference type="EMBL" id="RXK41059.1"/>
    </source>
</evidence>
<dbReference type="Gene3D" id="3.40.30.10">
    <property type="entry name" value="Glutaredoxin"/>
    <property type="match status" value="1"/>
</dbReference>
<evidence type="ECO:0000313" key="12">
    <source>
        <dbReference type="Proteomes" id="UP000289152"/>
    </source>
</evidence>
<evidence type="ECO:0000256" key="8">
    <source>
        <dbReference type="ARBA" id="ARBA00038489"/>
    </source>
</evidence>
<evidence type="ECO:0000256" key="1">
    <source>
        <dbReference type="ARBA" id="ARBA00013017"/>
    </source>
</evidence>
<sequence length="162" mass="17683">MGKDHPLIGRPAPRLTLPGIPKGEPFVLPVGEKPLAIFFFPQSGSMGCTIEACSFRDAIKDNPVFTRQPDLTIVGVSADPTIKQQAFADKENLPYPIVSDMNGEARKAFKVGRAFFGAVPERATFFVDREGIVKGVCTDNLNPYAHTKFVEKHLKEIVDAGP</sequence>
<keyword evidence="6" id="KW-0676">Redox-active center</keyword>
<dbReference type="InterPro" id="IPR000866">
    <property type="entry name" value="AhpC/TSA"/>
</dbReference>
<dbReference type="CDD" id="cd03017">
    <property type="entry name" value="PRX_BCP"/>
    <property type="match status" value="1"/>
</dbReference>
<evidence type="ECO:0000256" key="4">
    <source>
        <dbReference type="ARBA" id="ARBA00023002"/>
    </source>
</evidence>
<evidence type="ECO:0000256" key="2">
    <source>
        <dbReference type="ARBA" id="ARBA00022559"/>
    </source>
</evidence>
<gene>
    <name evidence="11" type="ORF">M231_01690</name>
</gene>
<keyword evidence="4" id="KW-0560">Oxidoreductase</keyword>
<evidence type="ECO:0000259" key="10">
    <source>
        <dbReference type="PROSITE" id="PS51352"/>
    </source>
</evidence>
<dbReference type="PANTHER" id="PTHR42801:SF4">
    <property type="entry name" value="AHPC_TSA FAMILY PROTEIN"/>
    <property type="match status" value="1"/>
</dbReference>